<feature type="compositionally biased region" description="Polar residues" evidence="6">
    <location>
        <begin position="197"/>
        <end position="206"/>
    </location>
</feature>
<feature type="compositionally biased region" description="Acidic residues" evidence="6">
    <location>
        <begin position="103"/>
        <end position="114"/>
    </location>
</feature>
<evidence type="ECO:0000313" key="8">
    <source>
        <dbReference type="EMBL" id="KAK1900385.1"/>
    </source>
</evidence>
<feature type="compositionally biased region" description="Basic and acidic residues" evidence="6">
    <location>
        <begin position="306"/>
        <end position="334"/>
    </location>
</feature>
<feature type="compositionally biased region" description="Basic and acidic residues" evidence="6">
    <location>
        <begin position="515"/>
        <end position="537"/>
    </location>
</feature>
<dbReference type="InterPro" id="IPR038858">
    <property type="entry name" value="ScgII"/>
</dbReference>
<feature type="compositionally biased region" description="Basic and acidic residues" evidence="6">
    <location>
        <begin position="380"/>
        <end position="405"/>
    </location>
</feature>
<reference evidence="8" key="1">
    <citation type="submission" date="2023-04" db="EMBL/GenBank/DDBJ databases">
        <title>Chromosome-level genome of Chaenocephalus aceratus.</title>
        <authorList>
            <person name="Park H."/>
        </authorList>
    </citation>
    <scope>NUCLEOTIDE SEQUENCE</scope>
    <source>
        <strain evidence="8">DE</strain>
        <tissue evidence="8">Muscle</tissue>
    </source>
</reference>
<gene>
    <name evidence="8" type="ORF">KUDE01_001172</name>
</gene>
<keyword evidence="4" id="KW-0165">Cleavage on pair of basic residues</keyword>
<organism evidence="8 9">
    <name type="scientific">Dissostichus eleginoides</name>
    <name type="common">Patagonian toothfish</name>
    <name type="synonym">Dissostichus amissus</name>
    <dbReference type="NCBI Taxonomy" id="100907"/>
    <lineage>
        <taxon>Eukaryota</taxon>
        <taxon>Metazoa</taxon>
        <taxon>Chordata</taxon>
        <taxon>Craniata</taxon>
        <taxon>Vertebrata</taxon>
        <taxon>Euteleostomi</taxon>
        <taxon>Actinopterygii</taxon>
        <taxon>Neopterygii</taxon>
        <taxon>Teleostei</taxon>
        <taxon>Neoteleostei</taxon>
        <taxon>Acanthomorphata</taxon>
        <taxon>Eupercaria</taxon>
        <taxon>Perciformes</taxon>
        <taxon>Notothenioidei</taxon>
        <taxon>Nototheniidae</taxon>
        <taxon>Dissostichus</taxon>
    </lineage>
</organism>
<keyword evidence="9" id="KW-1185">Reference proteome</keyword>
<evidence type="ECO:0000256" key="2">
    <source>
        <dbReference type="ARBA" id="ARBA00005723"/>
    </source>
</evidence>
<feature type="compositionally biased region" description="Acidic residues" evidence="6">
    <location>
        <begin position="224"/>
        <end position="233"/>
    </location>
</feature>
<evidence type="ECO:0000256" key="1">
    <source>
        <dbReference type="ARBA" id="ARBA00004613"/>
    </source>
</evidence>
<dbReference type="GO" id="GO:0005576">
    <property type="term" value="C:extracellular region"/>
    <property type="evidence" value="ECO:0007669"/>
    <property type="project" value="UniProtKB-SubCell"/>
</dbReference>
<dbReference type="GO" id="GO:0030141">
    <property type="term" value="C:secretory granule"/>
    <property type="evidence" value="ECO:0007669"/>
    <property type="project" value="InterPro"/>
</dbReference>
<dbReference type="AlphaFoldDB" id="A0AAD9CDN6"/>
<feature type="region of interest" description="Disordered" evidence="6">
    <location>
        <begin position="478"/>
        <end position="565"/>
    </location>
</feature>
<evidence type="ECO:0000256" key="3">
    <source>
        <dbReference type="ARBA" id="ARBA00022525"/>
    </source>
</evidence>
<feature type="compositionally biased region" description="Basic and acidic residues" evidence="6">
    <location>
        <begin position="210"/>
        <end position="223"/>
    </location>
</feature>
<evidence type="ECO:0000256" key="5">
    <source>
        <dbReference type="ARBA" id="ARBA00022729"/>
    </source>
</evidence>
<keyword evidence="3" id="KW-0964">Secreted</keyword>
<evidence type="ECO:0000256" key="4">
    <source>
        <dbReference type="ARBA" id="ARBA00022685"/>
    </source>
</evidence>
<feature type="compositionally biased region" description="Acidic residues" evidence="6">
    <location>
        <begin position="162"/>
        <end position="181"/>
    </location>
</feature>
<feature type="region of interest" description="Disordered" evidence="6">
    <location>
        <begin position="36"/>
        <end position="62"/>
    </location>
</feature>
<feature type="region of interest" description="Disordered" evidence="6">
    <location>
        <begin position="306"/>
        <end position="336"/>
    </location>
</feature>
<feature type="compositionally biased region" description="Acidic residues" evidence="6">
    <location>
        <begin position="268"/>
        <end position="279"/>
    </location>
</feature>
<feature type="compositionally biased region" description="Polar residues" evidence="6">
    <location>
        <begin position="433"/>
        <end position="449"/>
    </location>
</feature>
<comment type="caution">
    <text evidence="8">The sequence shown here is derived from an EMBL/GenBank/DDBJ whole genome shotgun (WGS) entry which is preliminary data.</text>
</comment>
<evidence type="ECO:0000256" key="6">
    <source>
        <dbReference type="SAM" id="MobiDB-lite"/>
    </source>
</evidence>
<feature type="region of interest" description="Disordered" evidence="6">
    <location>
        <begin position="98"/>
        <end position="287"/>
    </location>
</feature>
<evidence type="ECO:0000313" key="9">
    <source>
        <dbReference type="Proteomes" id="UP001228049"/>
    </source>
</evidence>
<comment type="similarity">
    <text evidence="2">Belongs to the chromogranin/secretogranin protein family.</text>
</comment>
<dbReference type="PANTHER" id="PTHR15119">
    <property type="entry name" value="SECRETOGRANIN II"/>
    <property type="match status" value="1"/>
</dbReference>
<protein>
    <submittedName>
        <fullName evidence="8">Secretogranin-2</fullName>
    </submittedName>
</protein>
<name>A0AAD9CDN6_DISEL</name>
<dbReference type="Proteomes" id="UP001228049">
    <property type="component" value="Unassembled WGS sequence"/>
</dbReference>
<dbReference type="InterPro" id="IPR001990">
    <property type="entry name" value="Granin"/>
</dbReference>
<dbReference type="PANTHER" id="PTHR15119:SF1">
    <property type="entry name" value="SECRETOGRANIN-2-RELATED"/>
    <property type="match status" value="1"/>
</dbReference>
<feature type="compositionally biased region" description="Basic and acidic residues" evidence="6">
    <location>
        <begin position="187"/>
        <end position="196"/>
    </location>
</feature>
<feature type="region of interest" description="Disordered" evidence="6">
    <location>
        <begin position="352"/>
        <end position="461"/>
    </location>
</feature>
<evidence type="ECO:0000256" key="7">
    <source>
        <dbReference type="SAM" id="SignalP"/>
    </source>
</evidence>
<feature type="compositionally biased region" description="Gly residues" evidence="6">
    <location>
        <begin position="47"/>
        <end position="56"/>
    </location>
</feature>
<feature type="chain" id="PRO_5041922251" evidence="7">
    <location>
        <begin position="33"/>
        <end position="565"/>
    </location>
</feature>
<dbReference type="Pfam" id="PF01271">
    <property type="entry name" value="Granin"/>
    <property type="match status" value="1"/>
</dbReference>
<sequence length="565" mass="65237">MPSLPTGKPFLICCTHFIFLFVFLFASSHVRGASLREHRQRGSESQRGGGGGGGGDFLQNPNDDMLKALEFIESLRQRSGTSTGYDVDDAEKLRAMLRLAPKEEEEEEEEEDEGRENKSEELLQAVLSTLQETEKASKQTPPLRPRVQQHGIKPHRKMPLMFEDEEEGEGDEEEEGEEEPDLAPFKRTNENVEEKYTPQNLATLQSVFDELDKMTSVKTKRQEEEEEGDEGEDMFNVRNVAYDDVGGDLAHWGEGEEDKQEGDRGIDYDEEADDEEEENYPVKRSKDTDEVANLVDYYLLKVLEKTEEEEHKREIEEEEKKREEEEKKKRDTMDPRTIYQLIQISQKYQIPPEDLVDMLKTGETTKPRKPSPVSPKKTHKTPEETFFNRRFPDRQKTPEERRTEEILSILGLGGVEDRTPVRKQYSSSPSSSRFHTQPLTESSPSQQRRLPSGTLKDDYDDTLDEDELAAYLAAQMLAQYPINKNRNNKVSQKREEKSGAGSFEQAIQAYFDQMDSDRKEKRHTEEEEDEDKTKGFDNEAVMKLMSYLNPDTEERESDAKTEQEK</sequence>
<proteinExistence type="inferred from homology"/>
<dbReference type="EMBL" id="JASDAP010000007">
    <property type="protein sequence ID" value="KAK1900385.1"/>
    <property type="molecule type" value="Genomic_DNA"/>
</dbReference>
<keyword evidence="5 7" id="KW-0732">Signal</keyword>
<comment type="subcellular location">
    <subcellularLocation>
        <location evidence="1">Secreted</location>
    </subcellularLocation>
</comment>
<feature type="signal peptide" evidence="7">
    <location>
        <begin position="1"/>
        <end position="32"/>
    </location>
</feature>
<accession>A0AAD9CDN6</accession>